<dbReference type="Proteomes" id="UP001206572">
    <property type="component" value="Unassembled WGS sequence"/>
</dbReference>
<comment type="caution">
    <text evidence="1">The sequence shown here is derived from an EMBL/GenBank/DDBJ whole genome shotgun (WGS) entry which is preliminary data.</text>
</comment>
<organism evidence="1 2">
    <name type="scientific">Massilia agri</name>
    <dbReference type="NCBI Taxonomy" id="1886785"/>
    <lineage>
        <taxon>Bacteria</taxon>
        <taxon>Pseudomonadati</taxon>
        <taxon>Pseudomonadota</taxon>
        <taxon>Betaproteobacteria</taxon>
        <taxon>Burkholderiales</taxon>
        <taxon>Oxalobacteraceae</taxon>
        <taxon>Telluria group</taxon>
        <taxon>Massilia</taxon>
    </lineage>
</organism>
<reference evidence="1 2" key="1">
    <citation type="submission" date="2022-08" db="EMBL/GenBank/DDBJ databases">
        <title>Reclassification of Massilia species as members of the genera Telluria, Duganella, Pseudoduganella, Mokoshia gen. nov. and Zemynaea gen. nov. using orthogonal and non-orthogonal genome-based approaches.</title>
        <authorList>
            <person name="Bowman J.P."/>
        </authorList>
    </citation>
    <scope>NUCLEOTIDE SEQUENCE [LARGE SCALE GENOMIC DNA]</scope>
    <source>
        <strain evidence="1 2">JCM 31661</strain>
    </source>
</reference>
<protein>
    <submittedName>
        <fullName evidence="1">Uncharacterized protein</fullName>
    </submittedName>
</protein>
<proteinExistence type="predicted"/>
<sequence length="45" mass="4512">MRHGGSLIRINPREADSGSVHGIGISAGALETLTALDALLGQGQA</sequence>
<dbReference type="RefSeq" id="WP_258828817.1">
    <property type="nucleotide sequence ID" value="NZ_JANUHA010000011.1"/>
</dbReference>
<accession>A0ABT2AP96</accession>
<evidence type="ECO:0000313" key="2">
    <source>
        <dbReference type="Proteomes" id="UP001206572"/>
    </source>
</evidence>
<evidence type="ECO:0000313" key="1">
    <source>
        <dbReference type="EMBL" id="MCS0597795.1"/>
    </source>
</evidence>
<name>A0ABT2AP96_9BURK</name>
<dbReference type="EMBL" id="JANUHA010000011">
    <property type="protein sequence ID" value="MCS0597795.1"/>
    <property type="molecule type" value="Genomic_DNA"/>
</dbReference>
<gene>
    <name evidence="1" type="ORF">NX780_15715</name>
</gene>
<keyword evidence="2" id="KW-1185">Reference proteome</keyword>